<dbReference type="GO" id="GO:0030246">
    <property type="term" value="F:carbohydrate binding"/>
    <property type="evidence" value="ECO:0007669"/>
    <property type="project" value="InterPro"/>
</dbReference>
<dbReference type="InterPro" id="IPR014718">
    <property type="entry name" value="GH-type_carb-bd"/>
</dbReference>
<dbReference type="RefSeq" id="WP_014130397.1">
    <property type="nucleotide sequence ID" value="NC_016078.1"/>
</dbReference>
<accession>G4R7B2</accession>
<dbReference type="EMBL" id="CP003075">
    <property type="protein sequence ID" value="AEQ51248.1"/>
    <property type="molecule type" value="Genomic_DNA"/>
</dbReference>
<sequence>MIDLFGRQFSRDEIDALCPDITRLAGIRQFREDNGPGSGQRVIRIESGGGLGIELLPDRTCDIGQVWCNGTPFGWIGPIGTPDPSRLRGNQPLSGLMSTCGFDHIRQPEEEGGTQFPQHGSMMHQASTIVAAGPVWEEENCVFRVVAECTQFALDRGGMRLCRTIDVPLGGQSLTLVDEVTVLIKPQPLMAMYHINLGYPLAEPESHLVLDGADLTGECLAQDGVLTRAAGNGRVTTSLSSPRTGAQFSVTFDADQLPVFQTLRNSTPGINLVCLEPATHERRTRAELRRDSALQPASVGAKKRFEIGMHFTPAS</sequence>
<dbReference type="Gene3D" id="2.70.98.10">
    <property type="match status" value="1"/>
</dbReference>
<proteinExistence type="predicted"/>
<reference evidence="1 2" key="1">
    <citation type="journal article" date="2012" name="J. Bacteriol.">
        <title>Complete genome sequence of Pelagibacterium halotolerans B2T.</title>
        <authorList>
            <person name="Huo Y.Y."/>
            <person name="Cheng H."/>
            <person name="Han X.F."/>
            <person name="Jiang X.W."/>
            <person name="Sun C."/>
            <person name="Zhang X.Q."/>
            <person name="Zhu X.F."/>
            <person name="Liu Y.F."/>
            <person name="Li P.F."/>
            <person name="Ni P.X."/>
            <person name="Wu M."/>
        </authorList>
    </citation>
    <scope>NUCLEOTIDE SEQUENCE [LARGE SCALE GENOMIC DNA]</scope>
    <source>
        <strain evidence="2">DSM 22347 / JCM 15775 / CGMCC 1.7692 / B2</strain>
    </source>
</reference>
<dbReference type="AlphaFoldDB" id="G4R7B2"/>
<gene>
    <name evidence="1" type="ordered locus">KKY_1218</name>
</gene>
<protein>
    <submittedName>
        <fullName evidence="1">Uncharacterized protein</fullName>
    </submittedName>
</protein>
<dbReference type="KEGG" id="phl:KKY_1218"/>
<dbReference type="eggNOG" id="COG2017">
    <property type="taxonomic scope" value="Bacteria"/>
</dbReference>
<evidence type="ECO:0000313" key="1">
    <source>
        <dbReference type="EMBL" id="AEQ51248.1"/>
    </source>
</evidence>
<dbReference type="Proteomes" id="UP000008850">
    <property type="component" value="Chromosome"/>
</dbReference>
<dbReference type="Pfam" id="PF14486">
    <property type="entry name" value="DUF4432"/>
    <property type="match status" value="1"/>
</dbReference>
<name>G4R7B2_PELHB</name>
<evidence type="ECO:0000313" key="2">
    <source>
        <dbReference type="Proteomes" id="UP000008850"/>
    </source>
</evidence>
<dbReference type="InterPro" id="IPR027839">
    <property type="entry name" value="DUF4432"/>
</dbReference>
<dbReference type="STRING" id="1082931.KKY_1218"/>
<organism evidence="1 2">
    <name type="scientific">Pelagibacterium halotolerans (strain DSM 22347 / JCM 15775 / CGMCC 1.7692 / B2)</name>
    <dbReference type="NCBI Taxonomy" id="1082931"/>
    <lineage>
        <taxon>Bacteria</taxon>
        <taxon>Pseudomonadati</taxon>
        <taxon>Pseudomonadota</taxon>
        <taxon>Alphaproteobacteria</taxon>
        <taxon>Hyphomicrobiales</taxon>
        <taxon>Devosiaceae</taxon>
        <taxon>Pelagibacterium</taxon>
    </lineage>
</organism>
<keyword evidence="2" id="KW-1185">Reference proteome</keyword>
<dbReference type="HOGENOM" id="CLU_056939_0_0_5"/>